<dbReference type="AlphaFoldDB" id="A0A1W6MTP7"/>
<dbReference type="PANTHER" id="PTHR37314">
    <property type="entry name" value="SLR0142 PROTEIN"/>
    <property type="match status" value="1"/>
</dbReference>
<evidence type="ECO:0000313" key="2">
    <source>
        <dbReference type="EMBL" id="ARN80981.1"/>
    </source>
</evidence>
<proteinExistence type="predicted"/>
<keyword evidence="1" id="KW-0472">Membrane</keyword>
<feature type="transmembrane region" description="Helical" evidence="1">
    <location>
        <begin position="188"/>
        <end position="205"/>
    </location>
</feature>
<evidence type="ECO:0000313" key="3">
    <source>
        <dbReference type="Proteomes" id="UP000193978"/>
    </source>
</evidence>
<reference evidence="2 3" key="1">
    <citation type="submission" date="2017-02" db="EMBL/GenBank/DDBJ databases">
        <authorList>
            <person name="Peterson S.W."/>
        </authorList>
    </citation>
    <scope>NUCLEOTIDE SEQUENCE [LARGE SCALE GENOMIC DNA]</scope>
    <source>
        <strain evidence="2 3">S285</strain>
    </source>
</reference>
<feature type="transmembrane region" description="Helical" evidence="1">
    <location>
        <begin position="147"/>
        <end position="167"/>
    </location>
</feature>
<feature type="transmembrane region" description="Helical" evidence="1">
    <location>
        <begin position="211"/>
        <end position="229"/>
    </location>
</feature>
<organism evidence="2 3">
    <name type="scientific">Methylocystis bryophila</name>
    <dbReference type="NCBI Taxonomy" id="655015"/>
    <lineage>
        <taxon>Bacteria</taxon>
        <taxon>Pseudomonadati</taxon>
        <taxon>Pseudomonadota</taxon>
        <taxon>Alphaproteobacteria</taxon>
        <taxon>Hyphomicrobiales</taxon>
        <taxon>Methylocystaceae</taxon>
        <taxon>Methylocystis</taxon>
    </lineage>
</organism>
<evidence type="ECO:0008006" key="4">
    <source>
        <dbReference type="Google" id="ProtNLM"/>
    </source>
</evidence>
<dbReference type="KEGG" id="mbry:B1812_07740"/>
<keyword evidence="1" id="KW-1133">Transmembrane helix</keyword>
<dbReference type="PANTHER" id="PTHR37314:SF4">
    <property type="entry name" value="UPF0700 TRANSMEMBRANE PROTEIN YOAK"/>
    <property type="match status" value="1"/>
</dbReference>
<dbReference type="OrthoDB" id="9179633at2"/>
<keyword evidence="1" id="KW-0812">Transmembrane</keyword>
<dbReference type="Pfam" id="PF06912">
    <property type="entry name" value="DUF1275"/>
    <property type="match status" value="1"/>
</dbReference>
<accession>A0A1W6MTP7</accession>
<dbReference type="InterPro" id="IPR010699">
    <property type="entry name" value="DUF1275"/>
</dbReference>
<name>A0A1W6MTP7_9HYPH</name>
<gene>
    <name evidence="2" type="ORF">B1812_07740</name>
</gene>
<feature type="transmembrane region" description="Helical" evidence="1">
    <location>
        <begin position="67"/>
        <end position="89"/>
    </location>
</feature>
<protein>
    <recommendedName>
        <fullName evidence="4">DUF1275 family protein</fullName>
    </recommendedName>
</protein>
<keyword evidence="3" id="KW-1185">Reference proteome</keyword>
<feature type="transmembrane region" description="Helical" evidence="1">
    <location>
        <begin position="122"/>
        <end position="141"/>
    </location>
</feature>
<feature type="transmembrane region" description="Helical" evidence="1">
    <location>
        <begin position="95"/>
        <end position="115"/>
    </location>
</feature>
<dbReference type="Proteomes" id="UP000193978">
    <property type="component" value="Chromosome"/>
</dbReference>
<dbReference type="STRING" id="655015.B1812_07740"/>
<evidence type="ECO:0000256" key="1">
    <source>
        <dbReference type="SAM" id="Phobius"/>
    </source>
</evidence>
<dbReference type="RefSeq" id="WP_085771072.1">
    <property type="nucleotide sequence ID" value="NZ_AP027149.1"/>
</dbReference>
<sequence length="232" mass="24068">MTDFDSSQERPELADAGLALLSFASGSMDALAFFNLGEVFPSAMTGNTALLGLALGGGHLMQASRPFTAFAGFVAGAALASACVTLWLSKLATPRAVWLLLAFEACLLAGFALAWQFIDRPLAGAGLYGLIIAASSAMGIQSVAARLVGRFGISTVVFTSTLTSIVTTATEAMLQPPHTLLHATKQQIAMFLTYGLGAGLCGALFSYPAWIAVLPFACVVGAAGFHWAAERR</sequence>
<dbReference type="EMBL" id="CP019948">
    <property type="protein sequence ID" value="ARN80981.1"/>
    <property type="molecule type" value="Genomic_DNA"/>
</dbReference>